<feature type="transmembrane region" description="Helical" evidence="1">
    <location>
        <begin position="69"/>
        <end position="92"/>
    </location>
</feature>
<dbReference type="AlphaFoldDB" id="A0A0A9EXF9"/>
<keyword evidence="1" id="KW-1133">Transmembrane helix</keyword>
<reference evidence="2" key="2">
    <citation type="journal article" date="2015" name="Data Brief">
        <title>Shoot transcriptome of the giant reed, Arundo donax.</title>
        <authorList>
            <person name="Barrero R.A."/>
            <person name="Guerrero F.D."/>
            <person name="Moolhuijzen P."/>
            <person name="Goolsby J.A."/>
            <person name="Tidwell J."/>
            <person name="Bellgard S.E."/>
            <person name="Bellgard M.I."/>
        </authorList>
    </citation>
    <scope>NUCLEOTIDE SEQUENCE</scope>
    <source>
        <tissue evidence="2">Shoot tissue taken approximately 20 cm above the soil surface</tissue>
    </source>
</reference>
<name>A0A0A9EXF9_ARUDO</name>
<sequence>MWCHPNQFQELQLFSSEEVGAFQQHHLISSRRMPRGLHYWRLRQRGQGWRCRCGGRTRPPTGTPPTSSLIYLLLCFLFPPVAVVSAVTTLFVTTPLVACSGDVGTKQQPTFSYSAKE</sequence>
<reference evidence="2" key="1">
    <citation type="submission" date="2014-09" db="EMBL/GenBank/DDBJ databases">
        <authorList>
            <person name="Magalhaes I.L.F."/>
            <person name="Oliveira U."/>
            <person name="Santos F.R."/>
            <person name="Vidigal T.H.D.A."/>
            <person name="Brescovit A.D."/>
            <person name="Santos A.J."/>
        </authorList>
    </citation>
    <scope>NUCLEOTIDE SEQUENCE</scope>
    <source>
        <tissue evidence="2">Shoot tissue taken approximately 20 cm above the soil surface</tissue>
    </source>
</reference>
<keyword evidence="1" id="KW-0472">Membrane</keyword>
<organism evidence="2">
    <name type="scientific">Arundo donax</name>
    <name type="common">Giant reed</name>
    <name type="synonym">Donax arundinaceus</name>
    <dbReference type="NCBI Taxonomy" id="35708"/>
    <lineage>
        <taxon>Eukaryota</taxon>
        <taxon>Viridiplantae</taxon>
        <taxon>Streptophyta</taxon>
        <taxon>Embryophyta</taxon>
        <taxon>Tracheophyta</taxon>
        <taxon>Spermatophyta</taxon>
        <taxon>Magnoliopsida</taxon>
        <taxon>Liliopsida</taxon>
        <taxon>Poales</taxon>
        <taxon>Poaceae</taxon>
        <taxon>PACMAD clade</taxon>
        <taxon>Arundinoideae</taxon>
        <taxon>Arundineae</taxon>
        <taxon>Arundo</taxon>
    </lineage>
</organism>
<protein>
    <submittedName>
        <fullName evidence="2">Pco125920</fullName>
    </submittedName>
</protein>
<evidence type="ECO:0000256" key="1">
    <source>
        <dbReference type="SAM" id="Phobius"/>
    </source>
</evidence>
<accession>A0A0A9EXF9</accession>
<dbReference type="EMBL" id="GBRH01193114">
    <property type="protein sequence ID" value="JAE04782.1"/>
    <property type="molecule type" value="Transcribed_RNA"/>
</dbReference>
<evidence type="ECO:0000313" key="2">
    <source>
        <dbReference type="EMBL" id="JAE04782.1"/>
    </source>
</evidence>
<proteinExistence type="predicted"/>
<keyword evidence="1" id="KW-0812">Transmembrane</keyword>